<comment type="caution">
    <text evidence="1">The sequence shown here is derived from an EMBL/GenBank/DDBJ whole genome shotgun (WGS) entry which is preliminary data.</text>
</comment>
<gene>
    <name evidence="1" type="ORF">ANCCAN_24027</name>
</gene>
<keyword evidence="2" id="KW-1185">Reference proteome</keyword>
<protein>
    <submittedName>
        <fullName evidence="1">Uncharacterized protein</fullName>
    </submittedName>
</protein>
<evidence type="ECO:0000313" key="1">
    <source>
        <dbReference type="EMBL" id="RCN30200.1"/>
    </source>
</evidence>
<dbReference type="Proteomes" id="UP000252519">
    <property type="component" value="Unassembled WGS sequence"/>
</dbReference>
<organism evidence="1 2">
    <name type="scientific">Ancylostoma caninum</name>
    <name type="common">Dog hookworm</name>
    <dbReference type="NCBI Taxonomy" id="29170"/>
    <lineage>
        <taxon>Eukaryota</taxon>
        <taxon>Metazoa</taxon>
        <taxon>Ecdysozoa</taxon>
        <taxon>Nematoda</taxon>
        <taxon>Chromadorea</taxon>
        <taxon>Rhabditida</taxon>
        <taxon>Rhabditina</taxon>
        <taxon>Rhabditomorpha</taxon>
        <taxon>Strongyloidea</taxon>
        <taxon>Ancylostomatidae</taxon>
        <taxon>Ancylostomatinae</taxon>
        <taxon>Ancylostoma</taxon>
    </lineage>
</organism>
<evidence type="ECO:0000313" key="2">
    <source>
        <dbReference type="Proteomes" id="UP000252519"/>
    </source>
</evidence>
<reference evidence="1 2" key="1">
    <citation type="submission" date="2014-10" db="EMBL/GenBank/DDBJ databases">
        <title>Draft genome of the hookworm Ancylostoma caninum.</title>
        <authorList>
            <person name="Mitreva M."/>
        </authorList>
    </citation>
    <scope>NUCLEOTIDE SEQUENCE [LARGE SCALE GENOMIC DNA]</scope>
    <source>
        <strain evidence="1 2">Baltimore</strain>
    </source>
</reference>
<dbReference type="EMBL" id="JOJR01001628">
    <property type="protein sequence ID" value="RCN30200.1"/>
    <property type="molecule type" value="Genomic_DNA"/>
</dbReference>
<proteinExistence type="predicted"/>
<sequence length="64" mass="7268">MDFSINDGNQKRLLIGTTTRARSIRRRSCCDTEEQESTDTISHLQITVNYGYPSASKHSHCFSC</sequence>
<dbReference type="AlphaFoldDB" id="A0A368FH47"/>
<accession>A0A368FH47</accession>
<name>A0A368FH47_ANCCA</name>